<dbReference type="Proteomes" id="UP000197003">
    <property type="component" value="Chromosome"/>
</dbReference>
<dbReference type="SMART" id="SM00448">
    <property type="entry name" value="REC"/>
    <property type="match status" value="1"/>
</dbReference>
<evidence type="ECO:0000256" key="5">
    <source>
        <dbReference type="ARBA" id="ARBA00023163"/>
    </source>
</evidence>
<dbReference type="GO" id="GO:0006355">
    <property type="term" value="P:regulation of DNA-templated transcription"/>
    <property type="evidence" value="ECO:0007669"/>
    <property type="project" value="InterPro"/>
</dbReference>
<dbReference type="PROSITE" id="PS50110">
    <property type="entry name" value="RESPONSE_REGULATORY"/>
    <property type="match status" value="1"/>
</dbReference>
<dbReference type="Gene3D" id="6.10.250.690">
    <property type="match status" value="1"/>
</dbReference>
<evidence type="ECO:0000256" key="4">
    <source>
        <dbReference type="ARBA" id="ARBA00023125"/>
    </source>
</evidence>
<keyword evidence="2" id="KW-0902">Two-component regulatory system</keyword>
<name>A0A1Z3N800_BDEBC</name>
<dbReference type="InterPro" id="IPR016032">
    <property type="entry name" value="Sig_transdc_resp-reg_C-effctor"/>
</dbReference>
<dbReference type="OrthoDB" id="9793321at2"/>
<keyword evidence="1 6" id="KW-0597">Phosphoprotein</keyword>
<evidence type="ECO:0000313" key="11">
    <source>
        <dbReference type="Proteomes" id="UP000197003"/>
    </source>
</evidence>
<evidence type="ECO:0000256" key="3">
    <source>
        <dbReference type="ARBA" id="ARBA00023015"/>
    </source>
</evidence>
<keyword evidence="3" id="KW-0805">Transcription regulation</keyword>
<protein>
    <recommendedName>
        <fullName evidence="12">Two-component response regulator</fullName>
    </recommendedName>
</protein>
<feature type="domain" description="Response regulatory" evidence="8">
    <location>
        <begin position="33"/>
        <end position="149"/>
    </location>
</feature>
<dbReference type="InterPro" id="IPR011006">
    <property type="entry name" value="CheY-like_superfamily"/>
</dbReference>
<evidence type="ECO:0000256" key="7">
    <source>
        <dbReference type="PROSITE-ProRule" id="PRU01091"/>
    </source>
</evidence>
<feature type="domain" description="OmpR/PhoB-type" evidence="9">
    <location>
        <begin position="158"/>
        <end position="256"/>
    </location>
</feature>
<dbReference type="InterPro" id="IPR001789">
    <property type="entry name" value="Sig_transdc_resp-reg_receiver"/>
</dbReference>
<dbReference type="GO" id="GO:0032993">
    <property type="term" value="C:protein-DNA complex"/>
    <property type="evidence" value="ECO:0007669"/>
    <property type="project" value="TreeGrafter"/>
</dbReference>
<dbReference type="SMART" id="SM00862">
    <property type="entry name" value="Trans_reg_C"/>
    <property type="match status" value="1"/>
</dbReference>
<reference evidence="10 11" key="1">
    <citation type="submission" date="2017-04" db="EMBL/GenBank/DDBJ databases">
        <title>Whole genome sequence of Bdellovibrio bacteriovorus strain SSB218315.</title>
        <authorList>
            <person name="Oyedara O."/>
            <person name="Rodriguez-Perez M.A."/>
        </authorList>
    </citation>
    <scope>NUCLEOTIDE SEQUENCE [LARGE SCALE GENOMIC DNA]</scope>
    <source>
        <strain evidence="10 11">SSB218315</strain>
    </source>
</reference>
<proteinExistence type="predicted"/>
<evidence type="ECO:0000256" key="1">
    <source>
        <dbReference type="ARBA" id="ARBA00022553"/>
    </source>
</evidence>
<sequence>MAKNQQWLKIKNLLTWKITYRVESGLGYSDAMNILLLEDDEEICKRLVITFESQGWAVKAVQSISELVALLKAKSFYPQVVVQDRMIAGTDSAQYVERIKTSFIDTKILVLSAIDTSNEKAGLLDLGADDYVAKPYSTSELVARVKALGRRSTLVASSQLITVGNLTVDMGLRRAEVAGEVVNLSQKEFQLLSLFAHHPGKVFPKEVLLEKVWDNKGDVESKVVEATVNNLRRKLESGKCSCGIKNVRNVGYWLEA</sequence>
<dbReference type="Pfam" id="PF00486">
    <property type="entry name" value="Trans_reg_C"/>
    <property type="match status" value="1"/>
</dbReference>
<dbReference type="GO" id="GO:0000156">
    <property type="term" value="F:phosphorelay response regulator activity"/>
    <property type="evidence" value="ECO:0007669"/>
    <property type="project" value="TreeGrafter"/>
</dbReference>
<evidence type="ECO:0000313" key="10">
    <source>
        <dbReference type="EMBL" id="ASD63569.1"/>
    </source>
</evidence>
<dbReference type="Gene3D" id="1.10.10.10">
    <property type="entry name" value="Winged helix-like DNA-binding domain superfamily/Winged helix DNA-binding domain"/>
    <property type="match status" value="1"/>
</dbReference>
<evidence type="ECO:0000256" key="6">
    <source>
        <dbReference type="PROSITE-ProRule" id="PRU00169"/>
    </source>
</evidence>
<organism evidence="10 11">
    <name type="scientific">Bdellovibrio bacteriovorus</name>
    <dbReference type="NCBI Taxonomy" id="959"/>
    <lineage>
        <taxon>Bacteria</taxon>
        <taxon>Pseudomonadati</taxon>
        <taxon>Bdellovibrionota</taxon>
        <taxon>Bdellovibrionia</taxon>
        <taxon>Bdellovibrionales</taxon>
        <taxon>Pseudobdellovibrionaceae</taxon>
        <taxon>Bdellovibrio</taxon>
    </lineage>
</organism>
<dbReference type="PANTHER" id="PTHR48111">
    <property type="entry name" value="REGULATOR OF RPOS"/>
    <property type="match status" value="1"/>
</dbReference>
<keyword evidence="5" id="KW-0804">Transcription</keyword>
<dbReference type="Gene3D" id="3.40.50.2300">
    <property type="match status" value="1"/>
</dbReference>
<evidence type="ECO:0000259" key="8">
    <source>
        <dbReference type="PROSITE" id="PS50110"/>
    </source>
</evidence>
<evidence type="ECO:0008006" key="12">
    <source>
        <dbReference type="Google" id="ProtNLM"/>
    </source>
</evidence>
<dbReference type="GO" id="GO:0005829">
    <property type="term" value="C:cytosol"/>
    <property type="evidence" value="ECO:0007669"/>
    <property type="project" value="TreeGrafter"/>
</dbReference>
<evidence type="ECO:0000259" key="9">
    <source>
        <dbReference type="PROSITE" id="PS51755"/>
    </source>
</evidence>
<dbReference type="PANTHER" id="PTHR48111:SF1">
    <property type="entry name" value="TWO-COMPONENT RESPONSE REGULATOR ORR33"/>
    <property type="match status" value="1"/>
</dbReference>
<evidence type="ECO:0000256" key="2">
    <source>
        <dbReference type="ARBA" id="ARBA00023012"/>
    </source>
</evidence>
<dbReference type="SUPFAM" id="SSF46894">
    <property type="entry name" value="C-terminal effector domain of the bipartite response regulators"/>
    <property type="match status" value="1"/>
</dbReference>
<dbReference type="AlphaFoldDB" id="A0A1Z3N800"/>
<dbReference type="GO" id="GO:0000976">
    <property type="term" value="F:transcription cis-regulatory region binding"/>
    <property type="evidence" value="ECO:0007669"/>
    <property type="project" value="TreeGrafter"/>
</dbReference>
<dbReference type="CDD" id="cd00383">
    <property type="entry name" value="trans_reg_C"/>
    <property type="match status" value="1"/>
</dbReference>
<accession>A0A1Z3N800</accession>
<dbReference type="InterPro" id="IPR036388">
    <property type="entry name" value="WH-like_DNA-bd_sf"/>
</dbReference>
<dbReference type="Pfam" id="PF00072">
    <property type="entry name" value="Response_reg"/>
    <property type="match status" value="1"/>
</dbReference>
<dbReference type="InterPro" id="IPR039420">
    <property type="entry name" value="WalR-like"/>
</dbReference>
<feature type="modified residue" description="4-aspartylphosphate" evidence="6">
    <location>
        <position position="84"/>
    </location>
</feature>
<gene>
    <name evidence="10" type="ORF">B9G79_08275</name>
</gene>
<keyword evidence="4 7" id="KW-0238">DNA-binding</keyword>
<dbReference type="EMBL" id="CP020946">
    <property type="protein sequence ID" value="ASD63569.1"/>
    <property type="molecule type" value="Genomic_DNA"/>
</dbReference>
<dbReference type="PROSITE" id="PS51755">
    <property type="entry name" value="OMPR_PHOB"/>
    <property type="match status" value="1"/>
</dbReference>
<dbReference type="InterPro" id="IPR001867">
    <property type="entry name" value="OmpR/PhoB-type_DNA-bd"/>
</dbReference>
<feature type="DNA-binding region" description="OmpR/PhoB-type" evidence="7">
    <location>
        <begin position="158"/>
        <end position="256"/>
    </location>
</feature>
<dbReference type="SUPFAM" id="SSF52172">
    <property type="entry name" value="CheY-like"/>
    <property type="match status" value="1"/>
</dbReference>